<dbReference type="RefSeq" id="WP_338258153.1">
    <property type="nucleotide sequence ID" value="NZ_BSRI01000002.1"/>
</dbReference>
<sequence length="169" mass="19613">MGDSFEKKRRKKFVPLKPVRLEGYDYCLPGAYAITICAWEHQSLFLHPTVRALLYKEWANLPQRFANVVPGTIVVMHNHIHCMLILEDDGLNEKSVTDIIGAYKSIVANAWLSYIKENGNQQSAKLWKTRFYDHIVRGATDFKNQTNYIINNPAAFEAKQKKRQKEKEE</sequence>
<organism evidence="2 3">
    <name type="scientific">Dictyobacter halimunensis</name>
    <dbReference type="NCBI Taxonomy" id="3026934"/>
    <lineage>
        <taxon>Bacteria</taxon>
        <taxon>Bacillati</taxon>
        <taxon>Chloroflexota</taxon>
        <taxon>Ktedonobacteria</taxon>
        <taxon>Ktedonobacterales</taxon>
        <taxon>Dictyobacteraceae</taxon>
        <taxon>Dictyobacter</taxon>
    </lineage>
</organism>
<dbReference type="SUPFAM" id="SSF143422">
    <property type="entry name" value="Transposase IS200-like"/>
    <property type="match status" value="1"/>
</dbReference>
<feature type="domain" description="Transposase IS200-like" evidence="1">
    <location>
        <begin position="28"/>
        <end position="152"/>
    </location>
</feature>
<dbReference type="InterPro" id="IPR002686">
    <property type="entry name" value="Transposase_17"/>
</dbReference>
<dbReference type="InterPro" id="IPR036515">
    <property type="entry name" value="Transposase_17_sf"/>
</dbReference>
<evidence type="ECO:0000313" key="2">
    <source>
        <dbReference type="EMBL" id="GLV60920.1"/>
    </source>
</evidence>
<dbReference type="Gene3D" id="3.30.70.1290">
    <property type="entry name" value="Transposase IS200-like"/>
    <property type="match status" value="1"/>
</dbReference>
<dbReference type="Proteomes" id="UP001344906">
    <property type="component" value="Unassembled WGS sequence"/>
</dbReference>
<dbReference type="InterPro" id="IPR052715">
    <property type="entry name" value="RAYT_transposase"/>
</dbReference>
<comment type="caution">
    <text evidence="2">The sequence shown here is derived from an EMBL/GenBank/DDBJ whole genome shotgun (WGS) entry which is preliminary data.</text>
</comment>
<dbReference type="PANTHER" id="PTHR36966:SF1">
    <property type="entry name" value="REP-ASSOCIATED TYROSINE TRANSPOSASE"/>
    <property type="match status" value="1"/>
</dbReference>
<dbReference type="EMBL" id="BSRI01000002">
    <property type="protein sequence ID" value="GLV60920.1"/>
    <property type="molecule type" value="Genomic_DNA"/>
</dbReference>
<reference evidence="2 3" key="1">
    <citation type="submission" date="2023-02" db="EMBL/GenBank/DDBJ databases">
        <title>Dictyobacter halimunensis sp. nov., a new member of the class Ktedonobacteria from forest soil in a geothermal area.</title>
        <authorList>
            <person name="Rachmania M.K."/>
            <person name="Ningsih F."/>
            <person name="Sakai Y."/>
            <person name="Yabe S."/>
            <person name="Yokota A."/>
            <person name="Sjamsuridzal W."/>
        </authorList>
    </citation>
    <scope>NUCLEOTIDE SEQUENCE [LARGE SCALE GENOMIC DNA]</scope>
    <source>
        <strain evidence="2 3">S3.2.2.5</strain>
    </source>
</reference>
<proteinExistence type="predicted"/>
<evidence type="ECO:0000313" key="3">
    <source>
        <dbReference type="Proteomes" id="UP001344906"/>
    </source>
</evidence>
<gene>
    <name evidence="2" type="ORF">KDH_77390</name>
</gene>
<dbReference type="SMART" id="SM01321">
    <property type="entry name" value="Y1_Tnp"/>
    <property type="match status" value="1"/>
</dbReference>
<protein>
    <recommendedName>
        <fullName evidence="1">Transposase IS200-like domain-containing protein</fullName>
    </recommendedName>
</protein>
<dbReference type="PANTHER" id="PTHR36966">
    <property type="entry name" value="REP-ASSOCIATED TYROSINE TRANSPOSASE"/>
    <property type="match status" value="1"/>
</dbReference>
<name>A0ABQ6G5S0_9CHLR</name>
<evidence type="ECO:0000259" key="1">
    <source>
        <dbReference type="SMART" id="SM01321"/>
    </source>
</evidence>
<keyword evidence="3" id="KW-1185">Reference proteome</keyword>
<accession>A0ABQ6G5S0</accession>